<dbReference type="EMBL" id="DS022311">
    <property type="protein sequence ID" value="OAJ44008.1"/>
    <property type="molecule type" value="Genomic_DNA"/>
</dbReference>
<evidence type="ECO:0000313" key="2">
    <source>
        <dbReference type="EMBL" id="OAJ44008.1"/>
    </source>
</evidence>
<dbReference type="OrthoDB" id="10590129at2759"/>
<accession>A0A177WVB5</accession>
<organism evidence="2 3">
    <name type="scientific">Batrachochytrium dendrobatidis (strain JEL423)</name>
    <dbReference type="NCBI Taxonomy" id="403673"/>
    <lineage>
        <taxon>Eukaryota</taxon>
        <taxon>Fungi</taxon>
        <taxon>Fungi incertae sedis</taxon>
        <taxon>Chytridiomycota</taxon>
        <taxon>Chytridiomycota incertae sedis</taxon>
        <taxon>Chytridiomycetes</taxon>
        <taxon>Rhizophydiales</taxon>
        <taxon>Rhizophydiales incertae sedis</taxon>
        <taxon>Batrachochytrium</taxon>
    </lineage>
</organism>
<feature type="region of interest" description="Disordered" evidence="1">
    <location>
        <begin position="303"/>
        <end position="329"/>
    </location>
</feature>
<evidence type="ECO:0000313" key="3">
    <source>
        <dbReference type="Proteomes" id="UP000077115"/>
    </source>
</evidence>
<feature type="compositionally biased region" description="Low complexity" evidence="1">
    <location>
        <begin position="305"/>
        <end position="318"/>
    </location>
</feature>
<dbReference type="VEuPathDB" id="FungiDB:BDEG_27307"/>
<evidence type="ECO:0000256" key="1">
    <source>
        <dbReference type="SAM" id="MobiDB-lite"/>
    </source>
</evidence>
<proteinExistence type="predicted"/>
<reference evidence="2 3" key="2">
    <citation type="submission" date="2016-05" db="EMBL/GenBank/DDBJ databases">
        <title>Lineage-specific infection strategies underlie the spectrum of fungal disease in amphibians.</title>
        <authorList>
            <person name="Cuomo C.A."/>
            <person name="Farrer R.A."/>
            <person name="James T."/>
            <person name="Longcore J."/>
            <person name="Birren B."/>
        </authorList>
    </citation>
    <scope>NUCLEOTIDE SEQUENCE [LARGE SCALE GENOMIC DNA]</scope>
    <source>
        <strain evidence="2 3">JEL423</strain>
    </source>
</reference>
<dbReference type="AlphaFoldDB" id="A0A177WVB5"/>
<feature type="compositionally biased region" description="Polar residues" evidence="1">
    <location>
        <begin position="319"/>
        <end position="328"/>
    </location>
</feature>
<gene>
    <name evidence="2" type="ORF">BDEG_27307</name>
</gene>
<dbReference type="Proteomes" id="UP000077115">
    <property type="component" value="Unassembled WGS sequence"/>
</dbReference>
<reference evidence="2 3" key="1">
    <citation type="submission" date="2006-10" db="EMBL/GenBank/DDBJ databases">
        <title>The Genome Sequence of Batrachochytrium dendrobatidis JEL423.</title>
        <authorList>
            <consortium name="The Broad Institute Genome Sequencing Platform"/>
            <person name="Birren B."/>
            <person name="Lander E."/>
            <person name="Galagan J."/>
            <person name="Cuomo C."/>
            <person name="Devon K."/>
            <person name="Jaffe D."/>
            <person name="Butler J."/>
            <person name="Alvarez P."/>
            <person name="Gnerre S."/>
            <person name="Grabherr M."/>
            <person name="Kleber M."/>
            <person name="Mauceli E."/>
            <person name="Brockman W."/>
            <person name="Young S."/>
            <person name="LaButti K."/>
            <person name="Sykes S."/>
            <person name="DeCaprio D."/>
            <person name="Crawford M."/>
            <person name="Koehrsen M."/>
            <person name="Engels R."/>
            <person name="Montgomery P."/>
            <person name="Pearson M."/>
            <person name="Howarth C."/>
            <person name="Larson L."/>
            <person name="White J."/>
            <person name="O'Leary S."/>
            <person name="Kodira C."/>
            <person name="Zeng Q."/>
            <person name="Yandava C."/>
            <person name="Alvarado L."/>
            <person name="Longcore J."/>
            <person name="James T."/>
        </authorList>
    </citation>
    <scope>NUCLEOTIDE SEQUENCE [LARGE SCALE GENOMIC DNA]</scope>
    <source>
        <strain evidence="2 3">JEL423</strain>
    </source>
</reference>
<sequence>MTFDTQPKTLVIIHEDVLVHKPSIVSLSILAEYDLPDTLSALVIMTNERPPEMLRPKPRNVHTVTSPTITKSHRIYFQKMDESEEDMASLFTANFAMRPPTDMLVILAKSKSAMYFRRPDTVDSVRLCFVNKGSVGLDKLATLVRLKSKFAHVKEAAIEVGNGSSDGVMPKFVPTPSCQLDRSTFNTSSPISCAKQDFNSILAEPSTANGSRSVRKSASCTALSTRQNITFPTTIGNYNHDLSNLHPLAKKCYDNPFSNVTDLHGIDSPRDFLHDNPIKLRSGRYSDISTELWEDTCLPSTKIGSVTPPASPTSSLPSIQQMSHTQSKPGKLELIKEESVSQSWYGWRSTTSLLSGIQTHVMESLSLLDHDPLLVSVVGRKAITRVRSNKSLRLQTDTSISNPSQTLRRTRSSIQVLSV</sequence>
<protein>
    <submittedName>
        <fullName evidence="2">Uncharacterized protein</fullName>
    </submittedName>
</protein>
<name>A0A177WVB5_BATDL</name>